<feature type="compositionally biased region" description="Pro residues" evidence="1">
    <location>
        <begin position="52"/>
        <end position="64"/>
    </location>
</feature>
<feature type="compositionally biased region" description="Low complexity" evidence="1">
    <location>
        <begin position="65"/>
        <end position="78"/>
    </location>
</feature>
<protein>
    <submittedName>
        <fullName evidence="2">Uncharacterized protein</fullName>
    </submittedName>
</protein>
<keyword evidence="3" id="KW-1185">Reference proteome</keyword>
<evidence type="ECO:0000256" key="1">
    <source>
        <dbReference type="SAM" id="MobiDB-lite"/>
    </source>
</evidence>
<name>A0ABQ9UKF4_SAGOE</name>
<dbReference type="Proteomes" id="UP001266305">
    <property type="component" value="Unassembled WGS sequence"/>
</dbReference>
<accession>A0ABQ9UKF4</accession>
<reference evidence="2 3" key="1">
    <citation type="submission" date="2023-05" db="EMBL/GenBank/DDBJ databases">
        <title>B98-5 Cell Line De Novo Hybrid Assembly: An Optical Mapping Approach.</title>
        <authorList>
            <person name="Kananen K."/>
            <person name="Auerbach J.A."/>
            <person name="Kautto E."/>
            <person name="Blachly J.S."/>
        </authorList>
    </citation>
    <scope>NUCLEOTIDE SEQUENCE [LARGE SCALE GENOMIC DNA]</scope>
    <source>
        <strain evidence="2">B95-8</strain>
        <tissue evidence="2">Cell line</tissue>
    </source>
</reference>
<organism evidence="2 3">
    <name type="scientific">Saguinus oedipus</name>
    <name type="common">Cotton-top tamarin</name>
    <name type="synonym">Oedipomidas oedipus</name>
    <dbReference type="NCBI Taxonomy" id="9490"/>
    <lineage>
        <taxon>Eukaryota</taxon>
        <taxon>Metazoa</taxon>
        <taxon>Chordata</taxon>
        <taxon>Craniata</taxon>
        <taxon>Vertebrata</taxon>
        <taxon>Euteleostomi</taxon>
        <taxon>Mammalia</taxon>
        <taxon>Eutheria</taxon>
        <taxon>Euarchontoglires</taxon>
        <taxon>Primates</taxon>
        <taxon>Haplorrhini</taxon>
        <taxon>Platyrrhini</taxon>
        <taxon>Cebidae</taxon>
        <taxon>Callitrichinae</taxon>
        <taxon>Saguinus</taxon>
    </lineage>
</organism>
<comment type="caution">
    <text evidence="2">The sequence shown here is derived from an EMBL/GenBank/DDBJ whole genome shotgun (WGS) entry which is preliminary data.</text>
</comment>
<feature type="non-terminal residue" evidence="2">
    <location>
        <position position="1"/>
    </location>
</feature>
<dbReference type="EMBL" id="JASSZA010000011">
    <property type="protein sequence ID" value="KAK2097548.1"/>
    <property type="molecule type" value="Genomic_DNA"/>
</dbReference>
<evidence type="ECO:0000313" key="2">
    <source>
        <dbReference type="EMBL" id="KAK2097548.1"/>
    </source>
</evidence>
<feature type="compositionally biased region" description="Low complexity" evidence="1">
    <location>
        <begin position="23"/>
        <end position="51"/>
    </location>
</feature>
<evidence type="ECO:0000313" key="3">
    <source>
        <dbReference type="Proteomes" id="UP001266305"/>
    </source>
</evidence>
<feature type="compositionally biased region" description="Low complexity" evidence="1">
    <location>
        <begin position="90"/>
        <end position="104"/>
    </location>
</feature>
<gene>
    <name evidence="2" type="ORF">P7K49_022999</name>
</gene>
<proteinExistence type="predicted"/>
<feature type="region of interest" description="Disordered" evidence="1">
    <location>
        <begin position="16"/>
        <end position="144"/>
    </location>
</feature>
<feature type="compositionally biased region" description="Pro residues" evidence="1">
    <location>
        <begin position="105"/>
        <end position="117"/>
    </location>
</feature>
<sequence>DPRTCHLLFCTPPGPQYLPPPLLHSTSTPTPATSSSALHQHPNTCHLLLCTPPAPPHLPPPPLYPTSTPAPTTSSSKPQHSHPPLPPLHPTSTPTPATSSSTPRQQPPHLPPPPPHPASLSLGHPTDATAHAEAGTTAPSILYT</sequence>